<accession>A0ABN9HET7</accession>
<proteinExistence type="predicted"/>
<feature type="region of interest" description="Disordered" evidence="1">
    <location>
        <begin position="1"/>
        <end position="23"/>
    </location>
</feature>
<sequence>MASDPRRAISSSTRVSQGLLGPGSLRAGEAGVGLLSSLAGASWKSASSVAATRSSLARPLQVRDSCLALS</sequence>
<comment type="caution">
    <text evidence="2">The sequence shown here is derived from an EMBL/GenBank/DDBJ whole genome shotgun (WGS) entry which is preliminary data.</text>
</comment>
<dbReference type="EMBL" id="CATNWA010020451">
    <property type="protein sequence ID" value="CAI9618421.1"/>
    <property type="molecule type" value="Genomic_DNA"/>
</dbReference>
<reference evidence="2" key="1">
    <citation type="submission" date="2023-05" db="EMBL/GenBank/DDBJ databases">
        <authorList>
            <person name="Stuckert A."/>
        </authorList>
    </citation>
    <scope>NUCLEOTIDE SEQUENCE</scope>
</reference>
<dbReference type="Proteomes" id="UP001162483">
    <property type="component" value="Unassembled WGS sequence"/>
</dbReference>
<organism evidence="2 3">
    <name type="scientific">Staurois parvus</name>
    <dbReference type="NCBI Taxonomy" id="386267"/>
    <lineage>
        <taxon>Eukaryota</taxon>
        <taxon>Metazoa</taxon>
        <taxon>Chordata</taxon>
        <taxon>Craniata</taxon>
        <taxon>Vertebrata</taxon>
        <taxon>Euteleostomi</taxon>
        <taxon>Amphibia</taxon>
        <taxon>Batrachia</taxon>
        <taxon>Anura</taxon>
        <taxon>Neobatrachia</taxon>
        <taxon>Ranoidea</taxon>
        <taxon>Ranidae</taxon>
        <taxon>Staurois</taxon>
    </lineage>
</organism>
<evidence type="ECO:0000256" key="1">
    <source>
        <dbReference type="SAM" id="MobiDB-lite"/>
    </source>
</evidence>
<name>A0ABN9HET7_9NEOB</name>
<keyword evidence="3" id="KW-1185">Reference proteome</keyword>
<protein>
    <submittedName>
        <fullName evidence="2">Uncharacterized protein</fullName>
    </submittedName>
</protein>
<evidence type="ECO:0000313" key="3">
    <source>
        <dbReference type="Proteomes" id="UP001162483"/>
    </source>
</evidence>
<evidence type="ECO:0000313" key="2">
    <source>
        <dbReference type="EMBL" id="CAI9618421.1"/>
    </source>
</evidence>
<gene>
    <name evidence="2" type="ORF">SPARVUS_LOCUS15684114</name>
</gene>